<evidence type="ECO:0000256" key="19">
    <source>
        <dbReference type="ARBA" id="ARBA00023637"/>
    </source>
</evidence>
<evidence type="ECO:0000256" key="16">
    <source>
        <dbReference type="ARBA" id="ARBA00023187"/>
    </source>
</evidence>
<feature type="compositionally biased region" description="Low complexity" evidence="23">
    <location>
        <begin position="38"/>
        <end position="47"/>
    </location>
</feature>
<dbReference type="GO" id="GO:0005681">
    <property type="term" value="C:spliceosomal complex"/>
    <property type="evidence" value="ECO:0007669"/>
    <property type="project" value="UniProtKB-KW"/>
</dbReference>
<protein>
    <recommendedName>
        <fullName evidence="19">Serine/threonine-protein kinase PRP4 homolog</fullName>
        <ecNumber evidence="3">2.7.11.1</ecNumber>
    </recommendedName>
    <alternativeName>
        <fullName evidence="20">PRP4 pre-mRNA-processing factor 4 homolog</fullName>
    </alternativeName>
</protein>
<feature type="compositionally biased region" description="Basic and acidic residues" evidence="23">
    <location>
        <begin position="171"/>
        <end position="183"/>
    </location>
</feature>
<evidence type="ECO:0000256" key="15">
    <source>
        <dbReference type="ARBA" id="ARBA00022990"/>
    </source>
</evidence>
<keyword evidence="6" id="KW-0723">Serine/threonine-protein kinase</keyword>
<gene>
    <name evidence="25" type="ORF">MAM1_0001c00018</name>
</gene>
<dbReference type="GO" id="GO:0005694">
    <property type="term" value="C:chromosome"/>
    <property type="evidence" value="ECO:0007669"/>
    <property type="project" value="UniProtKB-SubCell"/>
</dbReference>
<evidence type="ECO:0000313" key="25">
    <source>
        <dbReference type="EMBL" id="GAN00596.1"/>
    </source>
</evidence>
<feature type="compositionally biased region" description="Basic and acidic residues" evidence="23">
    <location>
        <begin position="55"/>
        <end position="76"/>
    </location>
</feature>
<evidence type="ECO:0000259" key="24">
    <source>
        <dbReference type="PROSITE" id="PS50011"/>
    </source>
</evidence>
<evidence type="ECO:0000313" key="26">
    <source>
        <dbReference type="Proteomes" id="UP000053815"/>
    </source>
</evidence>
<keyword evidence="10" id="KW-0747">Spliceosome</keyword>
<comment type="subcellular location">
    <subcellularLocation>
        <location evidence="2">Chromosome</location>
    </subcellularLocation>
    <subcellularLocation>
        <location evidence="1">Nucleus</location>
    </subcellularLocation>
</comment>
<dbReference type="EC" id="2.7.11.1" evidence="3"/>
<evidence type="ECO:0000256" key="8">
    <source>
        <dbReference type="ARBA" id="ARBA00022664"/>
    </source>
</evidence>
<keyword evidence="17" id="KW-0539">Nucleus</keyword>
<evidence type="ECO:0000256" key="22">
    <source>
        <dbReference type="PROSITE-ProRule" id="PRU10141"/>
    </source>
</evidence>
<comment type="subunit">
    <text evidence="21">Interacts with CLK1 C-terminus. Associates with the U5 snRNP and NCOR1 deacetylase complexes. Identified in the spliceosome C complex.</text>
</comment>
<evidence type="ECO:0000256" key="21">
    <source>
        <dbReference type="ARBA" id="ARBA00046964"/>
    </source>
</evidence>
<dbReference type="PROSITE" id="PS50011">
    <property type="entry name" value="PROTEIN_KINASE_DOM"/>
    <property type="match status" value="1"/>
</dbReference>
<evidence type="ECO:0000256" key="4">
    <source>
        <dbReference type="ARBA" id="ARBA00022454"/>
    </source>
</evidence>
<keyword evidence="8" id="KW-0507">mRNA processing</keyword>
<dbReference type="OrthoDB" id="9332038at2759"/>
<keyword evidence="13 22" id="KW-0067">ATP-binding</keyword>
<dbReference type="SUPFAM" id="SSF56112">
    <property type="entry name" value="Protein kinase-like (PK-like)"/>
    <property type="match status" value="1"/>
</dbReference>
<reference evidence="25" key="1">
    <citation type="submission" date="2014-09" db="EMBL/GenBank/DDBJ databases">
        <title>Draft genome sequence of an oleaginous Mucoromycotina fungus Mucor ambiguus NBRC6742.</title>
        <authorList>
            <person name="Takeda I."/>
            <person name="Yamane N."/>
            <person name="Morita T."/>
            <person name="Tamano K."/>
            <person name="Machida M."/>
            <person name="Baker S."/>
            <person name="Koike H."/>
        </authorList>
    </citation>
    <scope>NUCLEOTIDE SEQUENCE</scope>
    <source>
        <strain evidence="25">NBRC 6742</strain>
    </source>
</reference>
<comment type="similarity">
    <text evidence="18">Belongs to the protein kinase superfamily. CMGC Ser/Thr protein kinase family.</text>
</comment>
<dbReference type="AlphaFoldDB" id="A0A0C9LZF1"/>
<dbReference type="FunFam" id="1.10.510.10:FF:000078">
    <property type="entry name" value="Serine/threonine-protein kinase PRP4 homolog"/>
    <property type="match status" value="1"/>
</dbReference>
<evidence type="ECO:0000256" key="2">
    <source>
        <dbReference type="ARBA" id="ARBA00004286"/>
    </source>
</evidence>
<dbReference type="InterPro" id="IPR000719">
    <property type="entry name" value="Prot_kinase_dom"/>
</dbReference>
<dbReference type="PROSITE" id="PS00108">
    <property type="entry name" value="PROTEIN_KINASE_ST"/>
    <property type="match status" value="1"/>
</dbReference>
<dbReference type="InterPro" id="IPR050494">
    <property type="entry name" value="Ser_Thr_dual-spec_kinase"/>
</dbReference>
<accession>A0A0C9LZF1</accession>
<dbReference type="InterPro" id="IPR017441">
    <property type="entry name" value="Protein_kinase_ATP_BS"/>
</dbReference>
<name>A0A0C9LZF1_9FUNG</name>
<dbReference type="Gene3D" id="1.10.510.10">
    <property type="entry name" value="Transferase(Phosphotransferase) domain 1"/>
    <property type="match status" value="1"/>
</dbReference>
<dbReference type="InterPro" id="IPR011009">
    <property type="entry name" value="Kinase-like_dom_sf"/>
</dbReference>
<keyword evidence="15" id="KW-0007">Acetylation</keyword>
<evidence type="ECO:0000256" key="5">
    <source>
        <dbReference type="ARBA" id="ARBA00022499"/>
    </source>
</evidence>
<dbReference type="GO" id="GO:0045292">
    <property type="term" value="P:mRNA cis splicing, via spliceosome"/>
    <property type="evidence" value="ECO:0007669"/>
    <property type="project" value="InterPro"/>
</dbReference>
<keyword evidence="9" id="KW-0808">Transferase</keyword>
<evidence type="ECO:0000256" key="3">
    <source>
        <dbReference type="ARBA" id="ARBA00012513"/>
    </source>
</evidence>
<evidence type="ECO:0000256" key="9">
    <source>
        <dbReference type="ARBA" id="ARBA00022679"/>
    </source>
</evidence>
<dbReference type="PANTHER" id="PTHR24058">
    <property type="entry name" value="DUAL SPECIFICITY PROTEIN KINASE"/>
    <property type="match status" value="1"/>
</dbReference>
<dbReference type="FunFam" id="3.30.200.20:FF:000123">
    <property type="entry name" value="serine/threonine-protein kinase PRP4 homolog"/>
    <property type="match status" value="1"/>
</dbReference>
<evidence type="ECO:0000256" key="1">
    <source>
        <dbReference type="ARBA" id="ARBA00004123"/>
    </source>
</evidence>
<keyword evidence="26" id="KW-1185">Reference proteome</keyword>
<organism evidence="25">
    <name type="scientific">Mucor ambiguus</name>
    <dbReference type="NCBI Taxonomy" id="91626"/>
    <lineage>
        <taxon>Eukaryota</taxon>
        <taxon>Fungi</taxon>
        <taxon>Fungi incertae sedis</taxon>
        <taxon>Mucoromycota</taxon>
        <taxon>Mucoromycotina</taxon>
        <taxon>Mucoromycetes</taxon>
        <taxon>Mucorales</taxon>
        <taxon>Mucorineae</taxon>
        <taxon>Mucoraceae</taxon>
        <taxon>Mucor</taxon>
    </lineage>
</organism>
<evidence type="ECO:0000256" key="23">
    <source>
        <dbReference type="SAM" id="MobiDB-lite"/>
    </source>
</evidence>
<feature type="compositionally biased region" description="Basic and acidic residues" evidence="23">
    <location>
        <begin position="1"/>
        <end position="11"/>
    </location>
</feature>
<evidence type="ECO:0000256" key="20">
    <source>
        <dbReference type="ARBA" id="ARBA00031858"/>
    </source>
</evidence>
<evidence type="ECO:0000256" key="18">
    <source>
        <dbReference type="ARBA" id="ARBA00023596"/>
    </source>
</evidence>
<dbReference type="STRING" id="91626.A0A0C9LZF1"/>
<feature type="binding site" evidence="22">
    <location>
        <position position="395"/>
    </location>
    <ligand>
        <name>ATP</name>
        <dbReference type="ChEBI" id="CHEBI:30616"/>
    </ligand>
</feature>
<evidence type="ECO:0000256" key="14">
    <source>
        <dbReference type="ARBA" id="ARBA00022843"/>
    </source>
</evidence>
<dbReference type="PANTHER" id="PTHR24058:SF103">
    <property type="entry name" value="SERINE_THREONINE-PROTEIN KINASE PRP4 HOMOLOG"/>
    <property type="match status" value="1"/>
</dbReference>
<evidence type="ECO:0000256" key="11">
    <source>
        <dbReference type="ARBA" id="ARBA00022741"/>
    </source>
</evidence>
<dbReference type="InterPro" id="IPR044092">
    <property type="entry name" value="STKc_PRP4"/>
</dbReference>
<dbReference type="Pfam" id="PF00069">
    <property type="entry name" value="Pkinase"/>
    <property type="match status" value="1"/>
</dbReference>
<feature type="compositionally biased region" description="Pro residues" evidence="23">
    <location>
        <begin position="200"/>
        <end position="212"/>
    </location>
</feature>
<dbReference type="SMART" id="SM00220">
    <property type="entry name" value="S_TKc"/>
    <property type="match status" value="1"/>
</dbReference>
<evidence type="ECO:0000256" key="12">
    <source>
        <dbReference type="ARBA" id="ARBA00022777"/>
    </source>
</evidence>
<evidence type="ECO:0000256" key="7">
    <source>
        <dbReference type="ARBA" id="ARBA00022553"/>
    </source>
</evidence>
<keyword evidence="14" id="KW-0832">Ubl conjugation</keyword>
<feature type="compositionally biased region" description="Low complexity" evidence="23">
    <location>
        <begin position="119"/>
        <end position="130"/>
    </location>
</feature>
<feature type="region of interest" description="Disordered" evidence="23">
    <location>
        <begin position="1"/>
        <end position="229"/>
    </location>
</feature>
<feature type="compositionally biased region" description="Basic and acidic residues" evidence="23">
    <location>
        <begin position="148"/>
        <end position="158"/>
    </location>
</feature>
<dbReference type="CDD" id="cd14135">
    <property type="entry name" value="STKc_PRP4"/>
    <property type="match status" value="1"/>
</dbReference>
<feature type="domain" description="Protein kinase" evidence="24">
    <location>
        <begin position="366"/>
        <end position="683"/>
    </location>
</feature>
<dbReference type="InterPro" id="IPR008271">
    <property type="entry name" value="Ser/Thr_kinase_AS"/>
</dbReference>
<dbReference type="Proteomes" id="UP000053815">
    <property type="component" value="Unassembled WGS sequence"/>
</dbReference>
<dbReference type="GO" id="GO:0004674">
    <property type="term" value="F:protein serine/threonine kinase activity"/>
    <property type="evidence" value="ECO:0007669"/>
    <property type="project" value="UniProtKB-KW"/>
</dbReference>
<keyword evidence="5" id="KW-1017">Isopeptide bond</keyword>
<evidence type="ECO:0000256" key="17">
    <source>
        <dbReference type="ARBA" id="ARBA00023242"/>
    </source>
</evidence>
<dbReference type="GO" id="GO:0005524">
    <property type="term" value="F:ATP binding"/>
    <property type="evidence" value="ECO:0007669"/>
    <property type="project" value="UniProtKB-UniRule"/>
</dbReference>
<evidence type="ECO:0000256" key="10">
    <source>
        <dbReference type="ARBA" id="ARBA00022728"/>
    </source>
</evidence>
<dbReference type="EMBL" id="DF836290">
    <property type="protein sequence ID" value="GAN00596.1"/>
    <property type="molecule type" value="Genomic_DNA"/>
</dbReference>
<keyword evidence="7" id="KW-0597">Phosphoprotein</keyword>
<evidence type="ECO:0000256" key="6">
    <source>
        <dbReference type="ARBA" id="ARBA00022527"/>
    </source>
</evidence>
<dbReference type="Gene3D" id="3.30.200.20">
    <property type="entry name" value="Phosphorylase Kinase, domain 1"/>
    <property type="match status" value="1"/>
</dbReference>
<proteinExistence type="inferred from homology"/>
<sequence length="687" mass="78413">MSPVSKYHEYEAGEIDDEGKPYNRKRGVDQVYSRHRSSATSSSSAAAQEDDPFAEYERLSRSKRRDGSRERYPHHSESRRRHSRDFQSNNNNKDKRENSHVSYRGDNYNSRRSRSPIKSTANSSSNSSASRKYATTIEDPEAFKSQPFKREQEKKQEESPIIDFEIEDEDEKKKEEDRLIEERRKRRQAILSRYKESPAPSSPNTPTLPAPSSPIQITKERATTPVASNDVIMQEAPQDKASESPQHVSAADYDPAMDKDLHHTESQNNLLRKKDSQEPGVDSHADMLASDYTEKLEEQPKATTTAEIDMFSDNLDMFAATDITTGQNALMTHANTAANNPNLTDNWDDPEGYYSTRIGEVLDGRYQVLANLGRGVFSSVVRAKDQETNEDVAIKLIRNNETMYKAGQKELTFLKKLMDADPDNKKHVIRLQRHFEHQSHLCLVFETLSMNLRDVLKKYGKDVGISIKAVRVYAQQLFLSLSLLKKCNILHADIKPDNILVSENRNTLKLCDLGSASDASDNTITPYLVSRFYRAPEIMLGLHYDYAIDIWSSACTLYELFTGKILFPGRSNNQMLKHIMELKGRFPNKLLRKAQFTSDHFDEDFNFMSVEVDRITKNEVVKKTTILKPTRDVKTRILAATTPNMPDEETRLVMAFIDLLDKCLALSPDKRMTPHEALVHPFITGKV</sequence>
<keyword evidence="11 22" id="KW-0547">Nucleotide-binding</keyword>
<keyword evidence="4" id="KW-0158">Chromosome</keyword>
<dbReference type="PROSITE" id="PS00107">
    <property type="entry name" value="PROTEIN_KINASE_ATP"/>
    <property type="match status" value="1"/>
</dbReference>
<keyword evidence="16" id="KW-0508">mRNA splicing</keyword>
<keyword evidence="12 25" id="KW-0418">Kinase</keyword>
<evidence type="ECO:0000256" key="13">
    <source>
        <dbReference type="ARBA" id="ARBA00022840"/>
    </source>
</evidence>